<dbReference type="PANTHER" id="PTHR31225:SF93">
    <property type="entry name" value="ALPHA-HUMULENE_(-)-(E)-BETA-CARYOPHYLLENE SYNTHASE"/>
    <property type="match status" value="1"/>
</dbReference>
<dbReference type="SFLD" id="SFLDG01604">
    <property type="entry name" value="Terpene_Cyclase_Like_1_C_Termi"/>
    <property type="match status" value="1"/>
</dbReference>
<dbReference type="AlphaFoldDB" id="A0A9Q0GLL6"/>
<dbReference type="FunFam" id="1.50.10.130:FF:000001">
    <property type="entry name" value="Isoprene synthase, chloroplastic"/>
    <property type="match status" value="1"/>
</dbReference>
<keyword evidence="7" id="KW-1185">Reference proteome</keyword>
<evidence type="ECO:0000313" key="6">
    <source>
        <dbReference type="EMBL" id="KAJ4945394.1"/>
    </source>
</evidence>
<organism evidence="6 7">
    <name type="scientific">Protea cynaroides</name>
    <dbReference type="NCBI Taxonomy" id="273540"/>
    <lineage>
        <taxon>Eukaryota</taxon>
        <taxon>Viridiplantae</taxon>
        <taxon>Streptophyta</taxon>
        <taxon>Embryophyta</taxon>
        <taxon>Tracheophyta</taxon>
        <taxon>Spermatophyta</taxon>
        <taxon>Magnoliopsida</taxon>
        <taxon>Proteales</taxon>
        <taxon>Proteaceae</taxon>
        <taxon>Protea</taxon>
    </lineage>
</organism>
<dbReference type="GO" id="GO:0016102">
    <property type="term" value="P:diterpenoid biosynthetic process"/>
    <property type="evidence" value="ECO:0007669"/>
    <property type="project" value="InterPro"/>
</dbReference>
<dbReference type="InterPro" id="IPR005630">
    <property type="entry name" value="Terpene_synthase_metal-bd"/>
</dbReference>
<gene>
    <name evidence="6" type="ORF">NE237_022048</name>
</gene>
<keyword evidence="1" id="KW-0479">Metal-binding</keyword>
<dbReference type="CDD" id="cd00684">
    <property type="entry name" value="Terpene_cyclase_plant_C1"/>
    <property type="match status" value="1"/>
</dbReference>
<reference evidence="6" key="1">
    <citation type="journal article" date="2023" name="Plant J.">
        <title>The genome of the king protea, Protea cynaroides.</title>
        <authorList>
            <person name="Chang J."/>
            <person name="Duong T.A."/>
            <person name="Schoeman C."/>
            <person name="Ma X."/>
            <person name="Roodt D."/>
            <person name="Barker N."/>
            <person name="Li Z."/>
            <person name="Van de Peer Y."/>
            <person name="Mizrachi E."/>
        </authorList>
    </citation>
    <scope>NUCLEOTIDE SEQUENCE</scope>
    <source>
        <tissue evidence="6">Young leaves</tissue>
    </source>
</reference>
<dbReference type="InterPro" id="IPR001906">
    <property type="entry name" value="Terpene_synth_N"/>
</dbReference>
<dbReference type="SUPFAM" id="SSF48576">
    <property type="entry name" value="Terpenoid synthases"/>
    <property type="match status" value="1"/>
</dbReference>
<dbReference type="GO" id="GO:0010333">
    <property type="term" value="F:terpene synthase activity"/>
    <property type="evidence" value="ECO:0007669"/>
    <property type="project" value="InterPro"/>
</dbReference>
<dbReference type="InterPro" id="IPR008949">
    <property type="entry name" value="Isoprenoid_synthase_dom_sf"/>
</dbReference>
<evidence type="ECO:0000259" key="5">
    <source>
        <dbReference type="Pfam" id="PF03936"/>
    </source>
</evidence>
<sequence>MAPSPKLSVKSSYPPSPDLNEHLLQNASTKIIRKSAHYHPSIWGDHFITNAPSDMMSDAYLKQIEELKEKVTRLLTVDANESSKKLILIDSLQRLGVAYLFEGDIDEALKQIKDAPNCFDDIDLFTMALQFRLLRQQGYNIPCDVFNRFKDSKGSFKKELIKDVPGMLCLYEASYLRVHGEDILDEALVFTTAQLKSILNELKPPLATQVMHALEQPLHKGMPRLEARHYISVYQQVETRNETLLKLAELDFNSLQLIHRQELSQLSRWWKELDFVTKLPYARDRLVECYFWIVGVYFEAHYSLARMNLTKIIVMTSIIDDTYDVYGTYEELKLFTDAIERWDICTTNQLPEYMKVLYSALLEVYNKIEEDLRKEGQSYQVYYAIEAMKRLVRTYFIEAKWFNEGSIPMFEEYIKIASTSSGYPMLTITSFLGMGDIVKKETLDWAIDEPKVVRALSLICRLMDDIVSHKSEQERGHVCSSVECYMKEYNVTEEEACDEFNKRIENAWKDLNQGCIKPTAVPMPFLMRIVNLVRMMDVIYKHEDGYTNALSVLKEYITLLFIDPLCLDL</sequence>
<evidence type="ECO:0000313" key="7">
    <source>
        <dbReference type="Proteomes" id="UP001141806"/>
    </source>
</evidence>
<dbReference type="SFLD" id="SFLDG01019">
    <property type="entry name" value="Terpene_Cyclase_Like_1_C_Termi"/>
    <property type="match status" value="1"/>
</dbReference>
<evidence type="ECO:0000259" key="4">
    <source>
        <dbReference type="Pfam" id="PF01397"/>
    </source>
</evidence>
<dbReference type="Pfam" id="PF03936">
    <property type="entry name" value="Terpene_synth_C"/>
    <property type="match status" value="1"/>
</dbReference>
<dbReference type="InterPro" id="IPR044814">
    <property type="entry name" value="Terpene_cyclase_plant_C1"/>
</dbReference>
<dbReference type="OrthoDB" id="1877784at2759"/>
<keyword evidence="3" id="KW-0456">Lyase</keyword>
<dbReference type="InterPro" id="IPR008930">
    <property type="entry name" value="Terpenoid_cyclase/PrenylTrfase"/>
</dbReference>
<dbReference type="SUPFAM" id="SSF48239">
    <property type="entry name" value="Terpenoid cyclases/Protein prenyltransferases"/>
    <property type="match status" value="1"/>
</dbReference>
<evidence type="ECO:0000256" key="3">
    <source>
        <dbReference type="ARBA" id="ARBA00023239"/>
    </source>
</evidence>
<name>A0A9Q0GLL6_9MAGN</name>
<keyword evidence="2" id="KW-0460">Magnesium</keyword>
<protein>
    <submittedName>
        <fullName evidence="6">Uncharacterized protein</fullName>
    </submittedName>
</protein>
<evidence type="ECO:0000256" key="1">
    <source>
        <dbReference type="ARBA" id="ARBA00022723"/>
    </source>
</evidence>
<dbReference type="GO" id="GO:0000287">
    <property type="term" value="F:magnesium ion binding"/>
    <property type="evidence" value="ECO:0007669"/>
    <property type="project" value="InterPro"/>
</dbReference>
<dbReference type="Gene3D" id="1.10.600.10">
    <property type="entry name" value="Farnesyl Diphosphate Synthase"/>
    <property type="match status" value="1"/>
</dbReference>
<dbReference type="InterPro" id="IPR036965">
    <property type="entry name" value="Terpene_synth_N_sf"/>
</dbReference>
<evidence type="ECO:0000256" key="2">
    <source>
        <dbReference type="ARBA" id="ARBA00022842"/>
    </source>
</evidence>
<dbReference type="EMBL" id="JAMYWD010000998">
    <property type="protein sequence ID" value="KAJ4945394.1"/>
    <property type="molecule type" value="Genomic_DNA"/>
</dbReference>
<proteinExistence type="predicted"/>
<feature type="domain" description="Terpene synthase metal-binding" evidence="5">
    <location>
        <begin position="271"/>
        <end position="510"/>
    </location>
</feature>
<feature type="domain" description="Terpene synthase N-terminal" evidence="4">
    <location>
        <begin position="42"/>
        <end position="214"/>
    </location>
</feature>
<dbReference type="Pfam" id="PF01397">
    <property type="entry name" value="Terpene_synth"/>
    <property type="match status" value="1"/>
</dbReference>
<dbReference type="InterPro" id="IPR034741">
    <property type="entry name" value="Terpene_cyclase-like_1_C"/>
</dbReference>
<dbReference type="Gene3D" id="1.50.10.130">
    <property type="entry name" value="Terpene synthase, N-terminal domain"/>
    <property type="match status" value="1"/>
</dbReference>
<accession>A0A9Q0GLL6</accession>
<comment type="caution">
    <text evidence="6">The sequence shown here is derived from an EMBL/GenBank/DDBJ whole genome shotgun (WGS) entry which is preliminary data.</text>
</comment>
<dbReference type="PANTHER" id="PTHR31225">
    <property type="entry name" value="OS04G0344100 PROTEIN-RELATED"/>
    <property type="match status" value="1"/>
</dbReference>
<dbReference type="SFLD" id="SFLDS00005">
    <property type="entry name" value="Isoprenoid_Synthase_Type_I"/>
    <property type="match status" value="1"/>
</dbReference>
<dbReference type="InterPro" id="IPR050148">
    <property type="entry name" value="Terpene_synthase-like"/>
</dbReference>
<dbReference type="FunFam" id="1.10.600.10:FF:000007">
    <property type="entry name" value="Isoprene synthase, chloroplastic"/>
    <property type="match status" value="1"/>
</dbReference>
<dbReference type="Proteomes" id="UP001141806">
    <property type="component" value="Unassembled WGS sequence"/>
</dbReference>